<dbReference type="OrthoDB" id="240542at2157"/>
<feature type="compositionally biased region" description="Basic and acidic residues" evidence="1">
    <location>
        <begin position="12"/>
        <end position="42"/>
    </location>
</feature>
<dbReference type="InterPro" id="IPR058474">
    <property type="entry name" value="DUF8160"/>
</dbReference>
<dbReference type="AlphaFoldDB" id="A0A6B0GEJ2"/>
<sequence length="149" mass="16948">MTDEDDEGTLNFEDRAERLGKSRKKSADNARRKAADRKREESETPATPATPEADESKDDAPKPSVKDVYDPFNSYIPLDLKRMLKLRYRQASVEVEMATGEDGDPLELEKNRHWYPLVIKAGLDALEDVDGEGLAERARELEERTHSED</sequence>
<evidence type="ECO:0000256" key="1">
    <source>
        <dbReference type="SAM" id="MobiDB-lite"/>
    </source>
</evidence>
<comment type="caution">
    <text evidence="3">The sequence shown here is derived from an EMBL/GenBank/DDBJ whole genome shotgun (WGS) entry which is preliminary data.</text>
</comment>
<evidence type="ECO:0000313" key="4">
    <source>
        <dbReference type="Proteomes" id="UP000451471"/>
    </source>
</evidence>
<feature type="compositionally biased region" description="Basic and acidic residues" evidence="1">
    <location>
        <begin position="58"/>
        <end position="69"/>
    </location>
</feature>
<protein>
    <recommendedName>
        <fullName evidence="2">DUF8160 domain-containing protein</fullName>
    </recommendedName>
</protein>
<dbReference type="RefSeq" id="WP_158202868.1">
    <property type="nucleotide sequence ID" value="NZ_WSZK01000004.1"/>
</dbReference>
<accession>A0A6B0GEJ2</accession>
<organism evidence="3 4">
    <name type="scientific">Halomarina oriensis</name>
    <dbReference type="NCBI Taxonomy" id="671145"/>
    <lineage>
        <taxon>Archaea</taxon>
        <taxon>Methanobacteriati</taxon>
        <taxon>Methanobacteriota</taxon>
        <taxon>Stenosarchaea group</taxon>
        <taxon>Halobacteria</taxon>
        <taxon>Halobacteriales</taxon>
        <taxon>Natronomonadaceae</taxon>
        <taxon>Halomarina</taxon>
    </lineage>
</organism>
<gene>
    <name evidence="3" type="ORF">GQS65_01290</name>
</gene>
<dbReference type="Pfam" id="PF26492">
    <property type="entry name" value="DUF8160"/>
    <property type="match status" value="1"/>
</dbReference>
<dbReference type="EMBL" id="WSZK01000004">
    <property type="protein sequence ID" value="MWG33134.1"/>
    <property type="molecule type" value="Genomic_DNA"/>
</dbReference>
<feature type="domain" description="DUF8160" evidence="2">
    <location>
        <begin position="17"/>
        <end position="144"/>
    </location>
</feature>
<name>A0A6B0GEJ2_9EURY</name>
<evidence type="ECO:0000259" key="2">
    <source>
        <dbReference type="Pfam" id="PF26492"/>
    </source>
</evidence>
<reference evidence="3 4" key="1">
    <citation type="submission" date="2019-12" db="EMBL/GenBank/DDBJ databases">
        <title>Halocatena pleomorpha gen. nov. sp. nov., an extremely halophilic archaeon of family Halobacteriaceae isolated from saltpan soil.</title>
        <authorList>
            <person name="Pal Y."/>
            <person name="Verma A."/>
            <person name="Krishnamurthi S."/>
            <person name="Kumar P."/>
        </authorList>
    </citation>
    <scope>NUCLEOTIDE SEQUENCE [LARGE SCALE GENOMIC DNA]</scope>
    <source>
        <strain evidence="3 4">JCM 16495</strain>
    </source>
</reference>
<proteinExistence type="predicted"/>
<evidence type="ECO:0000313" key="3">
    <source>
        <dbReference type="EMBL" id="MWG33134.1"/>
    </source>
</evidence>
<feature type="region of interest" description="Disordered" evidence="1">
    <location>
        <begin position="1"/>
        <end position="71"/>
    </location>
</feature>
<keyword evidence="4" id="KW-1185">Reference proteome</keyword>
<dbReference type="Proteomes" id="UP000451471">
    <property type="component" value="Unassembled WGS sequence"/>
</dbReference>